<dbReference type="PANTHER" id="PTHR30036">
    <property type="entry name" value="D-XYLOSE-BINDING PERIPLASMIC PROTEIN"/>
    <property type="match status" value="1"/>
</dbReference>
<dbReference type="KEGG" id="sta:STHERM_c03240"/>
<evidence type="ECO:0000256" key="3">
    <source>
        <dbReference type="ARBA" id="ARBA00022729"/>
    </source>
</evidence>
<feature type="domain" description="Periplasmic binding protein" evidence="4">
    <location>
        <begin position="44"/>
        <end position="301"/>
    </location>
</feature>
<name>E0RPA3_WINT6</name>
<keyword evidence="3" id="KW-0732">Signal</keyword>
<dbReference type="Gene3D" id="3.40.50.2300">
    <property type="match status" value="2"/>
</dbReference>
<evidence type="ECO:0000256" key="1">
    <source>
        <dbReference type="ARBA" id="ARBA00004196"/>
    </source>
</evidence>
<accession>E0RPA3</accession>
<comment type="subcellular location">
    <subcellularLocation>
        <location evidence="1">Cell envelope</location>
    </subcellularLocation>
</comment>
<dbReference type="SUPFAM" id="SSF53822">
    <property type="entry name" value="Periplasmic binding protein-like I"/>
    <property type="match status" value="1"/>
</dbReference>
<evidence type="ECO:0000259" key="4">
    <source>
        <dbReference type="Pfam" id="PF13407"/>
    </source>
</evidence>
<dbReference type="InterPro" id="IPR050555">
    <property type="entry name" value="Bact_Solute-Bind_Prot2"/>
</dbReference>
<comment type="similarity">
    <text evidence="2">Belongs to the bacterial solute-binding protein 2 family.</text>
</comment>
<organism evidence="5 6">
    <name type="scientific">Winmispira thermophila (strain ATCC 49972 / DSM 6192 / RI 19.B1)</name>
    <name type="common">Spirochaeta thermophila</name>
    <dbReference type="NCBI Taxonomy" id="665571"/>
    <lineage>
        <taxon>Bacteria</taxon>
        <taxon>Pseudomonadati</taxon>
        <taxon>Spirochaetota</taxon>
        <taxon>Spirochaetia</taxon>
        <taxon>Winmispirales</taxon>
        <taxon>Winmispiraceae</taxon>
        <taxon>Winmispira</taxon>
    </lineage>
</organism>
<dbReference type="PaxDb" id="665571-STHERM_c03240"/>
<dbReference type="PANTHER" id="PTHR30036:SF1">
    <property type="entry name" value="D-XYLOSE-BINDING PERIPLASMIC PROTEIN"/>
    <property type="match status" value="1"/>
</dbReference>
<protein>
    <submittedName>
        <fullName evidence="5">Transporter</fullName>
    </submittedName>
</protein>
<dbReference type="eggNOG" id="COG4213">
    <property type="taxonomic scope" value="Bacteria"/>
</dbReference>
<sequence length="372" mass="40602">MVYTYILFSGGPMKRILLSALILLIAVTGLFAQGQGQGDDRIVIGVSFSDFATERWPNEAALFTKLGQENGVQVIVQVANQDPKLQNDQIENMVLQGADVIVVIAQDGDAAATAAEAAAREGVPVIAYDRLVKTDKIAAYLSFDNVEVGRAQARGVLKVKDRGRFVLLGGSPTDNNAILFRKGQMEVLQPYIDKGQIEIVADQWVENWDPANALKIMENILTATDNKIDAVVASNDGTALGALQALKAQGLAGKVPISGQDATLAGCKSIVEGELTMTVFKDIRKLTPLAFELALALAKGEDIRQKYPEIKDYDLADLTLDESFRGKKVPCYFLPVVEVDKTNVYEEVIKSGFQPYDEVYRDIPEDQRPPRP</sequence>
<dbReference type="GO" id="GO:0030246">
    <property type="term" value="F:carbohydrate binding"/>
    <property type="evidence" value="ECO:0007669"/>
    <property type="project" value="TreeGrafter"/>
</dbReference>
<reference evidence="5 6" key="2">
    <citation type="journal article" date="2010" name="J. Bacteriol.">
        <title>Genome sequence of the polysaccharide-degrading, thermophilic anaerobe Spirochaeta thermophila DSM 6192.</title>
        <authorList>
            <person name="Angelov A."/>
            <person name="Liebl S."/>
            <person name="Ballschmiter M."/>
            <person name="Bomeke M."/>
            <person name="Lehmann R."/>
            <person name="Liesegang H."/>
            <person name="Daniel R."/>
            <person name="Liebl W."/>
        </authorList>
    </citation>
    <scope>NUCLEOTIDE SEQUENCE [LARGE SCALE GENOMIC DNA]</scope>
    <source>
        <strain evidence="6">ATCC 49972 / DSM 6192 / RI 19.B1</strain>
    </source>
</reference>
<dbReference type="Pfam" id="PF13407">
    <property type="entry name" value="Peripla_BP_4"/>
    <property type="match status" value="1"/>
</dbReference>
<dbReference type="AlphaFoldDB" id="E0RPA3"/>
<dbReference type="HOGENOM" id="CLU_037628_13_0_12"/>
<dbReference type="Proteomes" id="UP000001296">
    <property type="component" value="Chromosome"/>
</dbReference>
<evidence type="ECO:0000313" key="6">
    <source>
        <dbReference type="Proteomes" id="UP000001296"/>
    </source>
</evidence>
<reference key="1">
    <citation type="submission" date="2009-08" db="EMBL/GenBank/DDBJ databases">
        <title>The genome sequence of Spirochaeta thermophila DSM6192.</title>
        <authorList>
            <person name="Angelov A."/>
            <person name="Mientus M."/>
            <person name="Wittenberg S."/>
            <person name="Lehmann R."/>
            <person name="Liesegang H."/>
            <person name="Daniel R."/>
            <person name="Liebl W."/>
        </authorList>
    </citation>
    <scope>NUCLEOTIDE SEQUENCE</scope>
    <source>
        <strain>DSM 6192</strain>
    </source>
</reference>
<dbReference type="InterPro" id="IPR025997">
    <property type="entry name" value="SBP_2_dom"/>
</dbReference>
<gene>
    <name evidence="5" type="ordered locus">STHERM_c03240</name>
</gene>
<evidence type="ECO:0000256" key="2">
    <source>
        <dbReference type="ARBA" id="ARBA00007639"/>
    </source>
</evidence>
<evidence type="ECO:0000313" key="5">
    <source>
        <dbReference type="EMBL" id="ADN01297.1"/>
    </source>
</evidence>
<dbReference type="InterPro" id="IPR028082">
    <property type="entry name" value="Peripla_BP_I"/>
</dbReference>
<dbReference type="EMBL" id="CP001698">
    <property type="protein sequence ID" value="ADN01297.1"/>
    <property type="molecule type" value="Genomic_DNA"/>
</dbReference>
<proteinExistence type="inferred from homology"/>
<dbReference type="GO" id="GO:0030288">
    <property type="term" value="C:outer membrane-bounded periplasmic space"/>
    <property type="evidence" value="ECO:0007669"/>
    <property type="project" value="TreeGrafter"/>
</dbReference>